<dbReference type="EMBL" id="CACRYR010000122">
    <property type="protein sequence ID" value="VZR29333.1"/>
    <property type="molecule type" value="Genomic_DNA"/>
</dbReference>
<accession>A0ABD7W5M1</accession>
<feature type="domain" description="ESPR" evidence="1">
    <location>
        <begin position="6"/>
        <end position="47"/>
    </location>
</feature>
<dbReference type="Gene3D" id="2.160.20.20">
    <property type="match status" value="1"/>
</dbReference>
<name>A0ABD7W5M1_ECOLX</name>
<comment type="caution">
    <text evidence="2">The sequence shown here is derived from an EMBL/GenBank/DDBJ whole genome shotgun (WGS) entry which is preliminary data.</text>
</comment>
<dbReference type="AlphaFoldDB" id="A0ABD7W5M1"/>
<dbReference type="RefSeq" id="WP_313696364.1">
    <property type="nucleotide sequence ID" value="NZ_JANFJZ010000010.1"/>
</dbReference>
<organism evidence="2 3">
    <name type="scientific">Escherichia coli</name>
    <dbReference type="NCBI Taxonomy" id="562"/>
    <lineage>
        <taxon>Bacteria</taxon>
        <taxon>Pseudomonadati</taxon>
        <taxon>Pseudomonadota</taxon>
        <taxon>Gammaproteobacteria</taxon>
        <taxon>Enterobacterales</taxon>
        <taxon>Enterobacteriaceae</taxon>
        <taxon>Escherichia</taxon>
    </lineage>
</organism>
<dbReference type="InterPro" id="IPR030930">
    <property type="entry name" value="AIDA"/>
</dbReference>
<dbReference type="InterPro" id="IPR024973">
    <property type="entry name" value="ESPR"/>
</dbReference>
<reference evidence="2 3" key="1">
    <citation type="submission" date="2019-11" db="EMBL/GenBank/DDBJ databases">
        <authorList>
            <person name="Haines EK M."/>
        </authorList>
    </citation>
    <scope>NUCLEOTIDE SEQUENCE [LARGE SCALE GENOMIC DNA]</scope>
    <source>
        <strain evidence="2">KR2729</strain>
    </source>
</reference>
<sequence length="430" mass="42919">MKRHLNTSYRLVWNHITGTLVVASELARSRGKRTGVAVALSLAAVTSVPVLAADTVVQAGETVSGGTLTNHDNQIVFGTANGMTISTGLEYGPDNEANTGGQWIQNGGIANNTTVTGGGLQRVNAGGSVSDTVISAGGGQSLQGQAVNTTLNGGEQWVHEGGIATVTVINEKGWQAVKSGAVATDTVVNTGAEGGPDAENGDTGQFVRGNAVRTTINKNGRQIVAVEGTANTTVVYAGGDQTVHGHALDTTLNGGYQYVHNGGTASDTVVNSDGWQIVKEGGLADFTTVNQKGKLQVNAGGTATNVTLKQGGALVTSTAATVTGSNRLGNFTVENGNADGVVLESGGRLDVLEGHSAWKTRVDDGGTLAVSAGGKATGVTMTSGGALIADSGATVEGTNAGGKFSIDGISGQASGLLLENGGSFTVNAGG</sequence>
<gene>
    <name evidence="2" type="primary">flu_1</name>
    <name evidence="2" type="ORF">IDONEFKE_03258</name>
</gene>
<dbReference type="Pfam" id="PF13018">
    <property type="entry name" value="ESPR"/>
    <property type="match status" value="1"/>
</dbReference>
<evidence type="ECO:0000259" key="1">
    <source>
        <dbReference type="Pfam" id="PF13018"/>
    </source>
</evidence>
<dbReference type="InterPro" id="IPR012332">
    <property type="entry name" value="Autotransporter_pectin_lyase_C"/>
</dbReference>
<proteinExistence type="predicted"/>
<dbReference type="NCBIfam" id="TIGR04415">
    <property type="entry name" value="O_hepto_targRPT"/>
    <property type="match status" value="5"/>
</dbReference>
<dbReference type="Pfam" id="PF16168">
    <property type="entry name" value="AIDA"/>
    <property type="match status" value="3"/>
</dbReference>
<protein>
    <submittedName>
        <fullName evidence="2">Antigen 43</fullName>
    </submittedName>
</protein>
<dbReference type="Proteomes" id="UP000629265">
    <property type="component" value="Unassembled WGS sequence"/>
</dbReference>
<evidence type="ECO:0000313" key="2">
    <source>
        <dbReference type="EMBL" id="VZR29333.1"/>
    </source>
</evidence>
<evidence type="ECO:0000313" key="3">
    <source>
        <dbReference type="Proteomes" id="UP000629265"/>
    </source>
</evidence>